<dbReference type="Pfam" id="PF00561">
    <property type="entry name" value="Abhydrolase_1"/>
    <property type="match status" value="1"/>
</dbReference>
<dbReference type="GO" id="GO:0016020">
    <property type="term" value="C:membrane"/>
    <property type="evidence" value="ECO:0007669"/>
    <property type="project" value="TreeGrafter"/>
</dbReference>
<feature type="domain" description="AB hydrolase-1" evidence="1">
    <location>
        <begin position="26"/>
        <end position="267"/>
    </location>
</feature>
<dbReference type="AlphaFoldDB" id="A0A5B7SR43"/>
<name>A0A5B7SR43_9FLAO</name>
<keyword evidence="2" id="KW-0378">Hydrolase</keyword>
<gene>
    <name evidence="2" type="ORF">FGM00_04795</name>
</gene>
<accession>A0A5B7SR43</accession>
<proteinExistence type="predicted"/>
<keyword evidence="3" id="KW-1185">Reference proteome</keyword>
<dbReference type="InterPro" id="IPR000639">
    <property type="entry name" value="Epox_hydrolase-like"/>
</dbReference>
<organism evidence="2 3">
    <name type="scientific">Aggregatimonas sangjinii</name>
    <dbReference type="NCBI Taxonomy" id="2583587"/>
    <lineage>
        <taxon>Bacteria</taxon>
        <taxon>Pseudomonadati</taxon>
        <taxon>Bacteroidota</taxon>
        <taxon>Flavobacteriia</taxon>
        <taxon>Flavobacteriales</taxon>
        <taxon>Flavobacteriaceae</taxon>
        <taxon>Aggregatimonas</taxon>
    </lineage>
</organism>
<dbReference type="PRINTS" id="PR00412">
    <property type="entry name" value="EPOXHYDRLASE"/>
</dbReference>
<dbReference type="OrthoDB" id="9773293at2"/>
<dbReference type="InterPro" id="IPR029058">
    <property type="entry name" value="AB_hydrolase_fold"/>
</dbReference>
<dbReference type="PANTHER" id="PTHR43798:SF33">
    <property type="entry name" value="HYDROLASE, PUTATIVE (AFU_ORTHOLOGUE AFUA_2G14860)-RELATED"/>
    <property type="match status" value="1"/>
</dbReference>
<evidence type="ECO:0000313" key="2">
    <source>
        <dbReference type="EMBL" id="QCW99460.1"/>
    </source>
</evidence>
<dbReference type="PANTHER" id="PTHR43798">
    <property type="entry name" value="MONOACYLGLYCEROL LIPASE"/>
    <property type="match status" value="1"/>
</dbReference>
<dbReference type="KEGG" id="asag:FGM00_04795"/>
<dbReference type="InterPro" id="IPR000073">
    <property type="entry name" value="AB_hydrolase_1"/>
</dbReference>
<dbReference type="Proteomes" id="UP000310017">
    <property type="component" value="Chromosome"/>
</dbReference>
<dbReference type="GO" id="GO:0016787">
    <property type="term" value="F:hydrolase activity"/>
    <property type="evidence" value="ECO:0007669"/>
    <property type="project" value="UniProtKB-KW"/>
</dbReference>
<evidence type="ECO:0000313" key="3">
    <source>
        <dbReference type="Proteomes" id="UP000310017"/>
    </source>
</evidence>
<evidence type="ECO:0000259" key="1">
    <source>
        <dbReference type="Pfam" id="PF00561"/>
    </source>
</evidence>
<protein>
    <submittedName>
        <fullName evidence="2">Alpha/beta hydrolase</fullName>
    </submittedName>
</protein>
<dbReference type="RefSeq" id="WP_138851813.1">
    <property type="nucleotide sequence ID" value="NZ_CP040710.1"/>
</dbReference>
<sequence length="279" mass="31577">MSEIKYHTKRIGSLDQSYLECGTGDVLLLIHGFPQHSHMWRKMMPELSKNFRVIAPDLRGMGGTTITDGGYEKENLARDMEKFLNALEIDKINLVGYDHGGGVAYSFASQFSDRVKKACFIEYVPPGFGYEHGLQPVRNWQAWQLAFFTVPDVAIQFIAGKERELLAWYFWHWSYNPDAVSQADFENYVRNLQKPGALRAGFAHFAAVFDDTEHFKVTAKVKLDMPVLALGGEMGAGEFMVPGWEQLANDVTGSVVAECGHWIADEQPKLLNRQLLDFF</sequence>
<dbReference type="Gene3D" id="3.40.50.1820">
    <property type="entry name" value="alpha/beta hydrolase"/>
    <property type="match status" value="1"/>
</dbReference>
<dbReference type="EMBL" id="CP040710">
    <property type="protein sequence ID" value="QCW99460.1"/>
    <property type="molecule type" value="Genomic_DNA"/>
</dbReference>
<reference evidence="2 3" key="1">
    <citation type="submission" date="2019-05" db="EMBL/GenBank/DDBJ databases">
        <title>Genome sequencing of F202Z8.</title>
        <authorList>
            <person name="Kwon Y.M."/>
        </authorList>
    </citation>
    <scope>NUCLEOTIDE SEQUENCE [LARGE SCALE GENOMIC DNA]</scope>
    <source>
        <strain evidence="2 3">F202Z8</strain>
    </source>
</reference>
<dbReference type="PRINTS" id="PR00111">
    <property type="entry name" value="ABHYDROLASE"/>
</dbReference>
<dbReference type="SUPFAM" id="SSF53474">
    <property type="entry name" value="alpha/beta-Hydrolases"/>
    <property type="match status" value="1"/>
</dbReference>
<dbReference type="InterPro" id="IPR050266">
    <property type="entry name" value="AB_hydrolase_sf"/>
</dbReference>